<dbReference type="PANTHER" id="PTHR46481:SF10">
    <property type="entry name" value="ZINC FINGER BED DOMAIN-CONTAINING PROTEIN 39"/>
    <property type="match status" value="1"/>
</dbReference>
<dbReference type="InterPro" id="IPR052035">
    <property type="entry name" value="ZnF_BED_domain_contain"/>
</dbReference>
<evidence type="ECO:0000256" key="2">
    <source>
        <dbReference type="ARBA" id="ARBA00022723"/>
    </source>
</evidence>
<evidence type="ECO:0000313" key="7">
    <source>
        <dbReference type="EMBL" id="KAL0868248.1"/>
    </source>
</evidence>
<sequence>MITDNASNVVKAVKEELKWKHFGCYAHSLNLVVEDALKLVQPRIDKVKRIVMHVKKSNLSRWNSTYYMLKRFVELEEAVRFILGFVDRSLPCLSPEDWTLYNQLCQILRPFEEITNSMSGEKYITGSSVIIVTRCLKEACQKNIERTDLLPEASDTVHLLKAGLKDRFNMIEQSGTFALTTFMDPRFKMQGFSDQNEATKTRERVRKLVAALIAQNENPAAPTTVSEDTGDDLSPWSIFDQMVAKSSAPGTPLSKAIKEVDMYLSDELLPRKDPAGKLSCPLEWWKKHQYVYPNLKKVFVAHCNIVATSVPCERMRTRLTTGKVEQIMFLNVNTPQDRFKGF</sequence>
<evidence type="ECO:0000256" key="3">
    <source>
        <dbReference type="ARBA" id="ARBA00022771"/>
    </source>
</evidence>
<evidence type="ECO:0000256" key="4">
    <source>
        <dbReference type="ARBA" id="ARBA00022833"/>
    </source>
</evidence>
<feature type="domain" description="HAT C-terminal dimerisation" evidence="6">
    <location>
        <begin position="259"/>
        <end position="315"/>
    </location>
</feature>
<keyword evidence="4" id="KW-0862">Zinc</keyword>
<keyword evidence="3" id="KW-0863">Zinc-finger</keyword>
<keyword evidence="5" id="KW-0539">Nucleus</keyword>
<dbReference type="PANTHER" id="PTHR46481">
    <property type="entry name" value="ZINC FINGER BED DOMAIN-CONTAINING PROTEIN 4"/>
    <property type="match status" value="1"/>
</dbReference>
<gene>
    <name evidence="7" type="ORF">ABMA27_007779</name>
</gene>
<evidence type="ECO:0000256" key="1">
    <source>
        <dbReference type="ARBA" id="ARBA00004123"/>
    </source>
</evidence>
<protein>
    <recommendedName>
        <fullName evidence="6">HAT C-terminal dimerisation domain-containing protein</fullName>
    </recommendedName>
</protein>
<dbReference type="InterPro" id="IPR012337">
    <property type="entry name" value="RNaseH-like_sf"/>
</dbReference>
<reference evidence="7 8" key="1">
    <citation type="submission" date="2024-06" db="EMBL/GenBank/DDBJ databases">
        <title>A chromosome-level genome assembly of beet webworm, Loxostege sticticalis.</title>
        <authorList>
            <person name="Zhang Y."/>
        </authorList>
    </citation>
    <scope>NUCLEOTIDE SEQUENCE [LARGE SCALE GENOMIC DNA]</scope>
    <source>
        <strain evidence="7">AQ026</strain>
        <tissue evidence="7">Whole body</tissue>
    </source>
</reference>
<evidence type="ECO:0000256" key="5">
    <source>
        <dbReference type="ARBA" id="ARBA00023242"/>
    </source>
</evidence>
<proteinExistence type="predicted"/>
<keyword evidence="8" id="KW-1185">Reference proteome</keyword>
<accession>A0ABR3HCV6</accession>
<dbReference type="InterPro" id="IPR008906">
    <property type="entry name" value="HATC_C_dom"/>
</dbReference>
<dbReference type="SUPFAM" id="SSF53098">
    <property type="entry name" value="Ribonuclease H-like"/>
    <property type="match status" value="1"/>
</dbReference>
<dbReference type="Proteomes" id="UP001549920">
    <property type="component" value="Unassembled WGS sequence"/>
</dbReference>
<evidence type="ECO:0000313" key="8">
    <source>
        <dbReference type="Proteomes" id="UP001549920"/>
    </source>
</evidence>
<dbReference type="EMBL" id="JBEUOH010000021">
    <property type="protein sequence ID" value="KAL0868248.1"/>
    <property type="molecule type" value="Genomic_DNA"/>
</dbReference>
<name>A0ABR3HCV6_LOXSC</name>
<comment type="caution">
    <text evidence="7">The sequence shown here is derived from an EMBL/GenBank/DDBJ whole genome shotgun (WGS) entry which is preliminary data.</text>
</comment>
<organism evidence="7 8">
    <name type="scientific">Loxostege sticticalis</name>
    <name type="common">Beet webworm moth</name>
    <dbReference type="NCBI Taxonomy" id="481309"/>
    <lineage>
        <taxon>Eukaryota</taxon>
        <taxon>Metazoa</taxon>
        <taxon>Ecdysozoa</taxon>
        <taxon>Arthropoda</taxon>
        <taxon>Hexapoda</taxon>
        <taxon>Insecta</taxon>
        <taxon>Pterygota</taxon>
        <taxon>Neoptera</taxon>
        <taxon>Endopterygota</taxon>
        <taxon>Lepidoptera</taxon>
        <taxon>Glossata</taxon>
        <taxon>Ditrysia</taxon>
        <taxon>Pyraloidea</taxon>
        <taxon>Crambidae</taxon>
        <taxon>Pyraustinae</taxon>
        <taxon>Loxostege</taxon>
    </lineage>
</organism>
<dbReference type="Pfam" id="PF05699">
    <property type="entry name" value="Dimer_Tnp_hAT"/>
    <property type="match status" value="1"/>
</dbReference>
<keyword evidence="2" id="KW-0479">Metal-binding</keyword>
<evidence type="ECO:0000259" key="6">
    <source>
        <dbReference type="Pfam" id="PF05699"/>
    </source>
</evidence>
<comment type="subcellular location">
    <subcellularLocation>
        <location evidence="1">Nucleus</location>
    </subcellularLocation>
</comment>